<feature type="region of interest" description="Disordered" evidence="2">
    <location>
        <begin position="860"/>
        <end position="882"/>
    </location>
</feature>
<dbReference type="Gene3D" id="2.60.40.10">
    <property type="entry name" value="Immunoglobulins"/>
    <property type="match status" value="1"/>
</dbReference>
<dbReference type="Proteomes" id="UP000000503">
    <property type="component" value="Chromosome"/>
</dbReference>
<dbReference type="Gene3D" id="1.50.10.10">
    <property type="match status" value="1"/>
</dbReference>
<dbReference type="InterPro" id="IPR012341">
    <property type="entry name" value="6hp_glycosidase-like_sf"/>
</dbReference>
<comment type="similarity">
    <text evidence="1">Belongs to the glycosyl hydrolase 13 family.</text>
</comment>
<dbReference type="PANTHER" id="PTHR43002">
    <property type="entry name" value="GLYCOGEN DEBRANCHING ENZYME"/>
    <property type="match status" value="1"/>
</dbReference>
<dbReference type="SUPFAM" id="SSF51445">
    <property type="entry name" value="(Trans)glycosidases"/>
    <property type="match status" value="1"/>
</dbReference>
<protein>
    <submittedName>
        <fullName evidence="4">Pullulanase, type I</fullName>
    </submittedName>
</protein>
<feature type="compositionally biased region" description="Low complexity" evidence="2">
    <location>
        <begin position="238"/>
        <end position="254"/>
    </location>
</feature>
<evidence type="ECO:0000256" key="1">
    <source>
        <dbReference type="ARBA" id="ARBA00008061"/>
    </source>
</evidence>
<accession>F8EY97</accession>
<dbReference type="SUPFAM" id="SSF81296">
    <property type="entry name" value="E set domains"/>
    <property type="match status" value="1"/>
</dbReference>
<feature type="compositionally biased region" description="Low complexity" evidence="2">
    <location>
        <begin position="195"/>
        <end position="224"/>
    </location>
</feature>
<evidence type="ECO:0000256" key="2">
    <source>
        <dbReference type="SAM" id="MobiDB-lite"/>
    </source>
</evidence>
<keyword evidence="5" id="KW-1185">Reference proteome</keyword>
<evidence type="ECO:0000259" key="3">
    <source>
        <dbReference type="SMART" id="SM00642"/>
    </source>
</evidence>
<dbReference type="InterPro" id="IPR011840">
    <property type="entry name" value="PulA_typeI"/>
</dbReference>
<dbReference type="Pfam" id="PF02922">
    <property type="entry name" value="CBM_48"/>
    <property type="match status" value="1"/>
</dbReference>
<dbReference type="GO" id="GO:0005975">
    <property type="term" value="P:carbohydrate metabolic process"/>
    <property type="evidence" value="ECO:0007669"/>
    <property type="project" value="InterPro"/>
</dbReference>
<dbReference type="CDD" id="cd02860">
    <property type="entry name" value="E_set_Pullulanase"/>
    <property type="match status" value="1"/>
</dbReference>
<reference evidence="5" key="1">
    <citation type="journal article" date="2013" name="Stand. Genomic Sci.">
        <title>Genome sequence of the thermophilic fresh-water bacterium Spirochaeta caldaria type strain (H1(T)), reclassification of Spirochaeta caldaria, Spirochaeta stenostrepta, and Spirochaeta zuelzerae in the genus Treponema as Treponema caldaria comb. nov., Treponema stenostrepta comb. nov., and Treponema zuelzerae comb. nov., and emendation of the genus Treponema.</title>
        <authorList>
            <person name="Abt B."/>
            <person name="Goker M."/>
            <person name="Scheuner C."/>
            <person name="Han C."/>
            <person name="Lu M."/>
            <person name="Misra M."/>
            <person name="Lapidus A."/>
            <person name="Nolan M."/>
            <person name="Lucas S."/>
            <person name="Hammon N."/>
            <person name="Deshpande S."/>
            <person name="Cheng J.F."/>
            <person name="Tapia R."/>
            <person name="Goodwin L.A."/>
            <person name="Pitluck S."/>
            <person name="Liolios K."/>
            <person name="Pagani I."/>
            <person name="Ivanova N."/>
            <person name="Mavromatis K."/>
            <person name="Mikhailova N."/>
            <person name="Huntemann M."/>
            <person name="Pati A."/>
            <person name="Chen A."/>
            <person name="Palaniappan K."/>
            <person name="Land M."/>
            <person name="Hauser L."/>
            <person name="Jeffries C.D."/>
            <person name="Rohde M."/>
            <person name="Spring S."/>
            <person name="Gronow S."/>
            <person name="Detter J.C."/>
            <person name="Bristow J."/>
            <person name="Eisen J.A."/>
            <person name="Markowitz V."/>
            <person name="Hugenholtz P."/>
            <person name="Kyrpides N.C."/>
            <person name="Woyke T."/>
            <person name="Klenk H.P."/>
        </authorList>
    </citation>
    <scope>NUCLEOTIDE SEQUENCE</scope>
    <source>
        <strain evidence="5">ATCC 51460 / DSM 7334 / H1</strain>
    </source>
</reference>
<dbReference type="EMBL" id="CP002868">
    <property type="protein sequence ID" value="AEJ18256.1"/>
    <property type="molecule type" value="Genomic_DNA"/>
</dbReference>
<dbReference type="CDD" id="cd11341">
    <property type="entry name" value="AmyAc_Pullulanase_LD-like"/>
    <property type="match status" value="1"/>
</dbReference>
<feature type="domain" description="Glycosyl hydrolase family 13 catalytic" evidence="3">
    <location>
        <begin position="1093"/>
        <end position="1464"/>
    </location>
</feature>
<proteinExistence type="inferred from homology"/>
<dbReference type="KEGG" id="scd:Spica_0085"/>
<dbReference type="RefSeq" id="WP_013967569.1">
    <property type="nucleotide sequence ID" value="NC_015732.1"/>
</dbReference>
<gene>
    <name evidence="4" type="ordered locus">Spica_0085</name>
</gene>
<feature type="region of interest" description="Disordered" evidence="2">
    <location>
        <begin position="193"/>
        <end position="267"/>
    </location>
</feature>
<evidence type="ECO:0000313" key="5">
    <source>
        <dbReference type="Proteomes" id="UP000000503"/>
    </source>
</evidence>
<dbReference type="GO" id="GO:0004553">
    <property type="term" value="F:hydrolase activity, hydrolyzing O-glycosyl compounds"/>
    <property type="evidence" value="ECO:0007669"/>
    <property type="project" value="InterPro"/>
</dbReference>
<dbReference type="eggNOG" id="COG1523">
    <property type="taxonomic scope" value="Bacteria"/>
</dbReference>
<dbReference type="Pfam" id="PF00128">
    <property type="entry name" value="Alpha-amylase"/>
    <property type="match status" value="1"/>
</dbReference>
<dbReference type="SUPFAM" id="SSF48208">
    <property type="entry name" value="Six-hairpin glycosidases"/>
    <property type="match status" value="1"/>
</dbReference>
<dbReference type="NCBIfam" id="TIGR02104">
    <property type="entry name" value="pulA_typeI"/>
    <property type="match status" value="1"/>
</dbReference>
<dbReference type="InterPro" id="IPR013780">
    <property type="entry name" value="Glyco_hydro_b"/>
</dbReference>
<evidence type="ECO:0000313" key="4">
    <source>
        <dbReference type="EMBL" id="AEJ18256.1"/>
    </source>
</evidence>
<dbReference type="SMART" id="SM00642">
    <property type="entry name" value="Aamy"/>
    <property type="match status" value="1"/>
</dbReference>
<dbReference type="Pfam" id="PF06202">
    <property type="entry name" value="GDE_C"/>
    <property type="match status" value="1"/>
</dbReference>
<dbReference type="InterPro" id="IPR004193">
    <property type="entry name" value="Glyco_hydro_13_N"/>
</dbReference>
<dbReference type="InterPro" id="IPR032790">
    <property type="entry name" value="GDE_C"/>
</dbReference>
<dbReference type="InterPro" id="IPR017853">
    <property type="entry name" value="GH"/>
</dbReference>
<dbReference type="HOGENOM" id="CLU_243564_0_0_12"/>
<dbReference type="STRING" id="744872.Spica_0085"/>
<dbReference type="Gene3D" id="3.20.20.80">
    <property type="entry name" value="Glycosidases"/>
    <property type="match status" value="1"/>
</dbReference>
<dbReference type="eggNOG" id="COG3408">
    <property type="taxonomic scope" value="Bacteria"/>
</dbReference>
<organism evidence="4 5">
    <name type="scientific">Gracilinema caldarium (strain ATCC 51460 / DSM 7334 / H1)</name>
    <name type="common">Treponema caldarium</name>
    <dbReference type="NCBI Taxonomy" id="744872"/>
    <lineage>
        <taxon>Bacteria</taxon>
        <taxon>Pseudomonadati</taxon>
        <taxon>Spirochaetota</taxon>
        <taxon>Spirochaetia</taxon>
        <taxon>Spirochaetales</taxon>
        <taxon>Breznakiellaceae</taxon>
        <taxon>Gracilinema</taxon>
    </lineage>
</organism>
<dbReference type="Gene3D" id="2.60.40.1180">
    <property type="entry name" value="Golgi alpha-mannosidase II"/>
    <property type="match status" value="1"/>
</dbReference>
<sequence>MDNFINALHYFIPAGSSRRIAWADQIGGYIDIYSSEFGKGAGYVHGNYCRLKDLTIPDKEGLPTFKQRSLSVIPGEISIQVDEHQVEGALLLGSSAFWMSFSSTCVILLPKTGSAWKEKRETVQGKTVYLVYREAEKGPSKKKMGYRDEIEPSSEALALASEYPLTIQEIHSHVAIPEDYGLYLIIGPAGGGQASGSPTSNVPASAPPASGGPADATPASATSAIGGQASGSPTSNVPASAPPASGGPADTTPASAHHPQSTPSTAPPGCTEVYMAWAEDSAGACAKAEELVCQNGRSLHQSKIEQFFHGFSFRSGDKRFDQALAWAAFSGWTLVTREYGLGIWAGLPWFRDNWGRDTFIALPGILLATGQFDAAREVLATFAERQDQDPASPNYGRIPNRWRNPEDVIFNTVDGTPWFIREVWEYVQYTGDHAFALSIKPFVDRALEADLTRCDQYGFLTHGPADTWMDARIRGKAPWSERSDRAVEVQALFYTALRCGERIARLANDLTRSENYRTHAEKLRRAFVTHFWYPEHRRLADRLLDPADPEARSPVEPDLRSRPNALLAITVPSILPEEEALLPRDIQAFVLADVYKELVYPYGVASLSQQDPYFHPHHDGHPLYHKDAAYHNGTIWGWNAGFTIQALLMFGQNAAAWRLQQELARQIMDDAAVGTLSENLHALLDADGLPRHSGTFAQAWSVSEFVRTGLQGWLGIQFRLAEGCILCSPRLPPVQTPQGVQNGHKDHAEQTPVAPWGFSGTLSFGQGSRLQVRLSRTGAHFSLSLLWDQRGEKDPAELTVLFGPSATAGTADSLSSAGLNAKLISHQEIVLTLPDSLASASDLPPLPSLQDRLHSNMGFHGQRSPGRALQEASPELPPFNGPSREKNYLEQQILHGFYNKGPIESLRTWYDSKAFARQFHTDEELGASCTPYYTDFKIWAPTAAEVELFLWKSGTPVAHDYTADATGETMASGPGDKVSQWDLQEEPLAVHRMYRQNHGVWHVRLHGDFHGVYYTYRLRIHGLDRETIDPYAKSAGLNGKRGMILDSRRLEPEGWNTWHPPALASPTDAIVWEAHIRDLTSHPSWQGPEEQRCTYLGAAYPGTAYKGMPTGFDYIRALGITHIQMLPIFDFVSVDEGRVKDPEYQSRPQHGAFNWGYDPGNYAAPEGSYATNPADGLSRFLELRRLVQALGQADIGVIMDVVYNHVPDRRRSALEACVPGYYFRGRRDSGAGDDTASERYMFRKYMIDTLSWWLSAFKLSGFRFDLMGLHDVETMQAISKALRGIKPDILLYGEGWNMYGGNQDKKSGKTRLEMASQHTIHKLQDFGMFNDAFRDGVKGSVFDAAGPGWIHDGRTVESVKFGLVGAVHHHQVHNHQVTGTAHPAPWDERSWASINYLEVHDNFTLFDKLQLVEPGRDRAYYAQLQRLAMTLLLTSQGIPVLHAGMEFLRTKEVPEAWIRLGGIDKCVTDPVTKRQFCHDSYKAGDLLNGLNWERAGEETATVHYVQHLLHLRTTLRVLRLATGTEIRKALKFIKDSEGIIAWQLDEHEAERGHYHLLIAASSRSEAVSLAIPAAPGPDSDWRLVANSATAETWEPDQGPLVNHRLEIPAKGALILYQQKP</sequence>
<dbReference type="InterPro" id="IPR008928">
    <property type="entry name" value="6-hairpin_glycosidase_sf"/>
</dbReference>
<dbReference type="OrthoDB" id="9761875at2"/>
<name>F8EY97_GRAC1</name>
<dbReference type="InterPro" id="IPR013783">
    <property type="entry name" value="Ig-like_fold"/>
</dbReference>
<dbReference type="InterPro" id="IPR014756">
    <property type="entry name" value="Ig_E-set"/>
</dbReference>
<dbReference type="InterPro" id="IPR006047">
    <property type="entry name" value="GH13_cat_dom"/>
</dbReference>